<dbReference type="Gene3D" id="2.160.20.110">
    <property type="match status" value="1"/>
</dbReference>
<sequence>MKRKLLVLLTVVLILFPIRAWALSPSQAYADVYGVSFPFTPSPRADSYTFTIYEGSTADPASLLMQKTLSVPTAQTVFLPFDYDLTQRRQYLLTVSANVQPQRQGLDAPFTREYPFEAGVTCGHPEAPGAFLAGDGSSENPYRVGTPQQLDHVREHLSACFRQTAHIDLSGWPTPWQPLSVFTGTYDGDGYTISHIPFQNIEGFSLFGQLSGATVRRLGLTGLDFYSPTGVTLGALAGITANSFISECFLRDSSIGGVDNNNGALAGNVNNSTLERCYAAHVITQGRHVGAFAGHSSGAVLNECFAIPDKITFYSYGRGTLVGWDNAGNDQFSGCYYSNDTAPGVAKGAVGWYMRSGTYNYDPAGTLGLPLGSFSSLSNLPGLSGEYWEVREGAEYPTLRCERPLTAPQSRALQSAPSADEAGFGPED</sequence>
<feature type="region of interest" description="Disordered" evidence="1">
    <location>
        <begin position="407"/>
        <end position="428"/>
    </location>
</feature>
<proteinExistence type="predicted"/>
<evidence type="ECO:0000313" key="4">
    <source>
        <dbReference type="Proteomes" id="UP000294682"/>
    </source>
</evidence>
<dbReference type="AlphaFoldDB" id="A0A9X8UIV6"/>
<feature type="compositionally biased region" description="Polar residues" evidence="1">
    <location>
        <begin position="407"/>
        <end position="417"/>
    </location>
</feature>
<reference evidence="3 4" key="1">
    <citation type="submission" date="2019-03" db="EMBL/GenBank/DDBJ databases">
        <title>Genomic Encyclopedia of Type Strains, Phase IV (KMG-IV): sequencing the most valuable type-strain genomes for metagenomic binning, comparative biology and taxonomic classification.</title>
        <authorList>
            <person name="Goeker M."/>
        </authorList>
    </citation>
    <scope>NUCLEOTIDE SEQUENCE [LARGE SCALE GENOMIC DNA]</scope>
    <source>
        <strain evidence="3 4">DSM 100433</strain>
    </source>
</reference>
<protein>
    <recommendedName>
        <fullName evidence="5">GLUG domain-containing protein</fullName>
    </recommendedName>
</protein>
<dbReference type="Proteomes" id="UP000294682">
    <property type="component" value="Unassembled WGS sequence"/>
</dbReference>
<name>A0A9X8UIV6_9FIRM</name>
<keyword evidence="2" id="KW-0732">Signal</keyword>
<evidence type="ECO:0000256" key="2">
    <source>
        <dbReference type="SAM" id="SignalP"/>
    </source>
</evidence>
<evidence type="ECO:0008006" key="5">
    <source>
        <dbReference type="Google" id="ProtNLM"/>
    </source>
</evidence>
<feature type="signal peptide" evidence="2">
    <location>
        <begin position="1"/>
        <end position="22"/>
    </location>
</feature>
<keyword evidence="4" id="KW-1185">Reference proteome</keyword>
<organism evidence="3 4">
    <name type="scientific">Harryflintia acetispora</name>
    <dbReference type="NCBI Taxonomy" id="1849041"/>
    <lineage>
        <taxon>Bacteria</taxon>
        <taxon>Bacillati</taxon>
        <taxon>Bacillota</taxon>
        <taxon>Clostridia</taxon>
        <taxon>Eubacteriales</taxon>
        <taxon>Oscillospiraceae</taxon>
        <taxon>Harryflintia</taxon>
    </lineage>
</organism>
<gene>
    <name evidence="3" type="ORF">EDD78_106133</name>
</gene>
<evidence type="ECO:0000313" key="3">
    <source>
        <dbReference type="EMBL" id="TCL43272.1"/>
    </source>
</evidence>
<comment type="caution">
    <text evidence="3">The sequence shown here is derived from an EMBL/GenBank/DDBJ whole genome shotgun (WGS) entry which is preliminary data.</text>
</comment>
<feature type="chain" id="PRO_5040962676" description="GLUG domain-containing protein" evidence="2">
    <location>
        <begin position="23"/>
        <end position="428"/>
    </location>
</feature>
<evidence type="ECO:0000256" key="1">
    <source>
        <dbReference type="SAM" id="MobiDB-lite"/>
    </source>
</evidence>
<accession>A0A9X8UIV6</accession>
<dbReference type="EMBL" id="SLUK01000006">
    <property type="protein sequence ID" value="TCL43272.1"/>
    <property type="molecule type" value="Genomic_DNA"/>
</dbReference>
<dbReference type="RefSeq" id="WP_132084630.1">
    <property type="nucleotide sequence ID" value="NZ_SLUK01000006.1"/>
</dbReference>